<dbReference type="EMBL" id="HG994357">
    <property type="protein sequence ID" value="CAF2133661.1"/>
    <property type="molecule type" value="Genomic_DNA"/>
</dbReference>
<gene>
    <name evidence="1" type="ORF">DARMORV10_A03P66020.1</name>
</gene>
<reference evidence="1" key="1">
    <citation type="submission" date="2021-01" db="EMBL/GenBank/DDBJ databases">
        <authorList>
            <consortium name="Genoscope - CEA"/>
            <person name="William W."/>
        </authorList>
    </citation>
    <scope>NUCLEOTIDE SEQUENCE</scope>
</reference>
<sequence>MGSSYVFFWPLNGIFIFFTWSEKSAKVSAVVNTPSQGWKHVIITISTVLTVPGLNTLHVIPILPKEFVLPRFLYCIEYEAVHMVTEKDRLDVGLAHRKINFNN</sequence>
<name>A0A816W795_BRANA</name>
<protein>
    <submittedName>
        <fullName evidence="1">(rape) hypothetical protein</fullName>
    </submittedName>
</protein>
<proteinExistence type="predicted"/>
<dbReference type="AlphaFoldDB" id="A0A816W795"/>
<evidence type="ECO:0000313" key="1">
    <source>
        <dbReference type="EMBL" id="CAF2133661.1"/>
    </source>
</evidence>
<organism evidence="1">
    <name type="scientific">Brassica napus</name>
    <name type="common">Rape</name>
    <dbReference type="NCBI Taxonomy" id="3708"/>
    <lineage>
        <taxon>Eukaryota</taxon>
        <taxon>Viridiplantae</taxon>
        <taxon>Streptophyta</taxon>
        <taxon>Embryophyta</taxon>
        <taxon>Tracheophyta</taxon>
        <taxon>Spermatophyta</taxon>
        <taxon>Magnoliopsida</taxon>
        <taxon>eudicotyledons</taxon>
        <taxon>Gunneridae</taxon>
        <taxon>Pentapetalae</taxon>
        <taxon>rosids</taxon>
        <taxon>malvids</taxon>
        <taxon>Brassicales</taxon>
        <taxon>Brassicaceae</taxon>
        <taxon>Brassiceae</taxon>
        <taxon>Brassica</taxon>
    </lineage>
</organism>
<accession>A0A816W795</accession>
<dbReference type="Proteomes" id="UP001295469">
    <property type="component" value="Chromosome A03"/>
</dbReference>